<reference evidence="3 4" key="1">
    <citation type="submission" date="2020-02" db="EMBL/GenBank/DDBJ databases">
        <title>Genome sequence of the type strain DSM 27180 of Arthrobacter silviterrae.</title>
        <authorList>
            <person name="Gao J."/>
            <person name="Sun J."/>
        </authorList>
    </citation>
    <scope>NUCLEOTIDE SEQUENCE [LARGE SCALE GENOMIC DNA]</scope>
    <source>
        <strain evidence="3 4">DSM 27180</strain>
    </source>
</reference>
<dbReference type="RefSeq" id="WP_165182703.1">
    <property type="nucleotide sequence ID" value="NZ_JAAKZI010000024.1"/>
</dbReference>
<sequence length="491" mass="53837">MKEKIDHVVVLMLENRSLDSVLGWLYRDEQPQHFYGADTTPTYQGLQTGEYSNQYDDRTIPASYGTKGETGYAGVPPQPMRVPGYDPGEEYAHVNQQLFGSPGHSVKTNPPSGTPAPMAGVAYDYGAFYEKWEQLGQIMEAYTPEQLPILNGLAKAYGVSDAWHSSVPTQTNPNRAYSLCGTSLGRVNNTWDAVEQFNTRTIWNALPAGTSWGIYYHDTWQDGQCYTQYTFPGCTDALKDGEIASIDTFYSKARSGSLPRFTYLEPKWGYGLGKLDGSGFLCGKLFGKTYGAQGNDYHPPTWVGPGEVFVNNVYEALIADADAWQRTLLVITFDEHGGTYDHVDPGWGAVPPDSQRGPDGFAFDRYGVRVPTLLISPWIPAGTVFRSPSPTLKYDHTSMAATVLKWCGVDPAAAGLGDRVAVAPTFDGVLSEQPRADVPTFTVPDGYADQGKDCWLEDESQRLPVGLMHSLVARSATVEELEAKVKAALNL</sequence>
<proteinExistence type="predicted"/>
<protein>
    <recommendedName>
        <fullName evidence="5">Phosphoesterase</fullName>
    </recommendedName>
</protein>
<accession>A0ABX0DJS2</accession>
<dbReference type="Pfam" id="PF04185">
    <property type="entry name" value="Phosphoesterase"/>
    <property type="match status" value="1"/>
</dbReference>
<evidence type="ECO:0000313" key="4">
    <source>
        <dbReference type="Proteomes" id="UP000479226"/>
    </source>
</evidence>
<dbReference type="Proteomes" id="UP000479226">
    <property type="component" value="Unassembled WGS sequence"/>
</dbReference>
<name>A0ABX0DJS2_9MICC</name>
<keyword evidence="4" id="KW-1185">Reference proteome</keyword>
<dbReference type="InterPro" id="IPR017850">
    <property type="entry name" value="Alkaline_phosphatase_core_sf"/>
</dbReference>
<dbReference type="PANTHER" id="PTHR31956">
    <property type="entry name" value="NON-SPECIFIC PHOSPHOLIPASE C4-RELATED"/>
    <property type="match status" value="1"/>
</dbReference>
<dbReference type="EMBL" id="JAAKZI010000024">
    <property type="protein sequence ID" value="NGN84482.1"/>
    <property type="molecule type" value="Genomic_DNA"/>
</dbReference>
<evidence type="ECO:0000256" key="1">
    <source>
        <dbReference type="ARBA" id="ARBA00022801"/>
    </source>
</evidence>
<comment type="caution">
    <text evidence="3">The sequence shown here is derived from an EMBL/GenBank/DDBJ whole genome shotgun (WGS) entry which is preliminary data.</text>
</comment>
<dbReference type="PANTHER" id="PTHR31956:SF1">
    <property type="entry name" value="NON-SPECIFIC PHOSPHOLIPASE C1"/>
    <property type="match status" value="1"/>
</dbReference>
<dbReference type="Gene3D" id="3.40.720.10">
    <property type="entry name" value="Alkaline Phosphatase, subunit A"/>
    <property type="match status" value="2"/>
</dbReference>
<keyword evidence="2" id="KW-0843">Virulence</keyword>
<keyword evidence="1" id="KW-0378">Hydrolase</keyword>
<organism evidence="3 4">
    <name type="scientific">Arthrobacter silviterrae</name>
    <dbReference type="NCBI Taxonomy" id="2026658"/>
    <lineage>
        <taxon>Bacteria</taxon>
        <taxon>Bacillati</taxon>
        <taxon>Actinomycetota</taxon>
        <taxon>Actinomycetes</taxon>
        <taxon>Micrococcales</taxon>
        <taxon>Micrococcaceae</taxon>
        <taxon>Arthrobacter</taxon>
    </lineage>
</organism>
<evidence type="ECO:0000313" key="3">
    <source>
        <dbReference type="EMBL" id="NGN84482.1"/>
    </source>
</evidence>
<gene>
    <name evidence="3" type="ORF">G6N77_13580</name>
</gene>
<dbReference type="InterPro" id="IPR007312">
    <property type="entry name" value="Phosphoesterase"/>
</dbReference>
<evidence type="ECO:0000256" key="2">
    <source>
        <dbReference type="ARBA" id="ARBA00023026"/>
    </source>
</evidence>
<evidence type="ECO:0008006" key="5">
    <source>
        <dbReference type="Google" id="ProtNLM"/>
    </source>
</evidence>
<dbReference type="SUPFAM" id="SSF53649">
    <property type="entry name" value="Alkaline phosphatase-like"/>
    <property type="match status" value="1"/>
</dbReference>